<name>A0A399EJ31_9DEIN</name>
<dbReference type="Pfam" id="PF01523">
    <property type="entry name" value="PmbA_TldD_1st"/>
    <property type="match status" value="1"/>
</dbReference>
<comment type="similarity">
    <text evidence="1">Belongs to the peptidase U62 family.</text>
</comment>
<dbReference type="Gene3D" id="3.30.2290.10">
    <property type="entry name" value="PmbA/TldD superfamily"/>
    <property type="match status" value="1"/>
</dbReference>
<gene>
    <name evidence="8" type="primary">tldD</name>
    <name evidence="8" type="ORF">Mlute_02116</name>
</gene>
<dbReference type="EC" id="3.4.-.-" evidence="8"/>
<dbReference type="PANTHER" id="PTHR30624">
    <property type="entry name" value="UNCHARACTERIZED PROTEIN TLDD AND PMBA"/>
    <property type="match status" value="1"/>
</dbReference>
<accession>A0A399EJ31</accession>
<proteinExistence type="inferred from homology"/>
<feature type="domain" description="Metalloprotease TldD/E N-terminal" evidence="5">
    <location>
        <begin position="22"/>
        <end position="84"/>
    </location>
</feature>
<dbReference type="SUPFAM" id="SSF111283">
    <property type="entry name" value="Putative modulator of DNA gyrase, PmbA/TldD"/>
    <property type="match status" value="1"/>
</dbReference>
<dbReference type="InterPro" id="IPR002510">
    <property type="entry name" value="Metalloprtase-TldD/E_N"/>
</dbReference>
<organism evidence="8 9">
    <name type="scientific">Meiothermus luteus</name>
    <dbReference type="NCBI Taxonomy" id="2026184"/>
    <lineage>
        <taxon>Bacteria</taxon>
        <taxon>Thermotogati</taxon>
        <taxon>Deinococcota</taxon>
        <taxon>Deinococci</taxon>
        <taxon>Thermales</taxon>
        <taxon>Thermaceae</taxon>
        <taxon>Meiothermus</taxon>
    </lineage>
</organism>
<dbReference type="InterPro" id="IPR025502">
    <property type="entry name" value="TldD"/>
</dbReference>
<dbReference type="RefSeq" id="WP_119360665.1">
    <property type="nucleotide sequence ID" value="NZ_QWKZ01000075.1"/>
</dbReference>
<evidence type="ECO:0000259" key="6">
    <source>
        <dbReference type="Pfam" id="PF19289"/>
    </source>
</evidence>
<dbReference type="PIRSF" id="PIRSF004919">
    <property type="entry name" value="TldD"/>
    <property type="match status" value="1"/>
</dbReference>
<evidence type="ECO:0000256" key="4">
    <source>
        <dbReference type="ARBA" id="ARBA00023049"/>
    </source>
</evidence>
<dbReference type="Pfam" id="PF19289">
    <property type="entry name" value="PmbA_TldD_3rd"/>
    <property type="match status" value="1"/>
</dbReference>
<evidence type="ECO:0000256" key="1">
    <source>
        <dbReference type="ARBA" id="ARBA00005836"/>
    </source>
</evidence>
<sequence>MLDEALVSELLKQARRGGADFAELYVERWRRRALRVLSGEVKEATSGIEYGAGLRLFYGTEVVYAYTNDLSPEGLLELSETLVRLKGQAGQVDQAGRGGLDFRKSVAQGLHAPAVPLSAKDKHYRLERLLEAEAGARVAPQIKQVQTQLLEWEQEVLVANSEGVWCEDRRVRTRLYVTAIAQDEGGLQTGVAGPGLSVGLELFERYPPAEVGRKAGLQALTNLRAKPAPAGTMPVVIGNGFGGVIFHEALGHLLETTSVARKTSVLADRLGEKVAADCVTYIDDGTTPHGWGSSEFDDEGRPTERTVLIENGVLKSYMVDRWGSLLTGYQPTGSGRRQDYTFAPTSRMRNTFIAPGKTPKEKLFEGIEYGLYAADMGGGQVRPGSGEYNFAVKEGYIIRHGRIEEPVRGAMLVGKGPESIKRIVAVSDDLEMGPGMCGSLSGSLPVEVGQPHLLISEIVVGGQA</sequence>
<feature type="domain" description="Metalloprotease TldD/E central" evidence="7">
    <location>
        <begin position="124"/>
        <end position="223"/>
    </location>
</feature>
<dbReference type="GO" id="GO:0006508">
    <property type="term" value="P:proteolysis"/>
    <property type="evidence" value="ECO:0007669"/>
    <property type="project" value="UniProtKB-KW"/>
</dbReference>
<evidence type="ECO:0000256" key="3">
    <source>
        <dbReference type="ARBA" id="ARBA00022801"/>
    </source>
</evidence>
<reference evidence="8 9" key="1">
    <citation type="submission" date="2018-08" db="EMBL/GenBank/DDBJ databases">
        <title>Meiothermus luteus KCTC 52599 genome sequencing project.</title>
        <authorList>
            <person name="Da Costa M.S."/>
            <person name="Albuquerque L."/>
            <person name="Raposo P."/>
            <person name="Froufe H.J.C."/>
            <person name="Barroso C.S."/>
            <person name="Egas C."/>
        </authorList>
    </citation>
    <scope>NUCLEOTIDE SEQUENCE [LARGE SCALE GENOMIC DNA]</scope>
    <source>
        <strain evidence="8 9">KCTC 52599</strain>
    </source>
</reference>
<feature type="domain" description="Metalloprotease TldD/E C-terminal" evidence="6">
    <location>
        <begin position="231"/>
        <end position="462"/>
    </location>
</feature>
<dbReference type="InterPro" id="IPR045569">
    <property type="entry name" value="Metalloprtase-TldD/E_C"/>
</dbReference>
<dbReference type="EMBL" id="QWKZ01000075">
    <property type="protein sequence ID" value="RIH83686.1"/>
    <property type="molecule type" value="Genomic_DNA"/>
</dbReference>
<dbReference type="Proteomes" id="UP000265800">
    <property type="component" value="Unassembled WGS sequence"/>
</dbReference>
<dbReference type="InterPro" id="IPR035068">
    <property type="entry name" value="TldD/PmbA_N"/>
</dbReference>
<keyword evidence="4 8" id="KW-0482">Metalloprotease</keyword>
<keyword evidence="9" id="KW-1185">Reference proteome</keyword>
<dbReference type="GO" id="GO:0008237">
    <property type="term" value="F:metallopeptidase activity"/>
    <property type="evidence" value="ECO:0007669"/>
    <property type="project" value="UniProtKB-KW"/>
</dbReference>
<evidence type="ECO:0000259" key="5">
    <source>
        <dbReference type="Pfam" id="PF01523"/>
    </source>
</evidence>
<protein>
    <submittedName>
        <fullName evidence="8">Metalloprotease TldD</fullName>
        <ecNumber evidence="8">3.4.-.-</ecNumber>
    </submittedName>
</protein>
<evidence type="ECO:0000313" key="9">
    <source>
        <dbReference type="Proteomes" id="UP000265800"/>
    </source>
</evidence>
<dbReference type="AlphaFoldDB" id="A0A399EJ31"/>
<dbReference type="InterPro" id="IPR051463">
    <property type="entry name" value="Peptidase_U62_metallo"/>
</dbReference>
<evidence type="ECO:0000259" key="7">
    <source>
        <dbReference type="Pfam" id="PF19290"/>
    </source>
</evidence>
<dbReference type="PANTHER" id="PTHR30624:SF4">
    <property type="entry name" value="METALLOPROTEASE TLDD"/>
    <property type="match status" value="1"/>
</dbReference>
<keyword evidence="2 8" id="KW-0645">Protease</keyword>
<dbReference type="InterPro" id="IPR036059">
    <property type="entry name" value="TldD/PmbA_sf"/>
</dbReference>
<evidence type="ECO:0000313" key="8">
    <source>
        <dbReference type="EMBL" id="RIH83686.1"/>
    </source>
</evidence>
<dbReference type="Pfam" id="PF19290">
    <property type="entry name" value="PmbA_TldD_2nd"/>
    <property type="match status" value="1"/>
</dbReference>
<evidence type="ECO:0000256" key="2">
    <source>
        <dbReference type="ARBA" id="ARBA00022670"/>
    </source>
</evidence>
<keyword evidence="3 8" id="KW-0378">Hydrolase</keyword>
<dbReference type="GO" id="GO:0005829">
    <property type="term" value="C:cytosol"/>
    <property type="evidence" value="ECO:0007669"/>
    <property type="project" value="TreeGrafter"/>
</dbReference>
<dbReference type="OrthoDB" id="9803213at2"/>
<comment type="caution">
    <text evidence="8">The sequence shown here is derived from an EMBL/GenBank/DDBJ whole genome shotgun (WGS) entry which is preliminary data.</text>
</comment>
<dbReference type="InterPro" id="IPR045570">
    <property type="entry name" value="Metalloprtase-TldD/E_cen_dom"/>
</dbReference>